<dbReference type="OrthoDB" id="288590at2759"/>
<keyword evidence="4" id="KW-1185">Reference proteome</keyword>
<evidence type="ECO:0000313" key="4">
    <source>
        <dbReference type="Proteomes" id="UP000504637"/>
    </source>
</evidence>
<evidence type="ECO:0000256" key="2">
    <source>
        <dbReference type="RuleBase" id="RU003682"/>
    </source>
</evidence>
<evidence type="ECO:0000259" key="3">
    <source>
        <dbReference type="PROSITE" id="PS51471"/>
    </source>
</evidence>
<dbReference type="InterPro" id="IPR044861">
    <property type="entry name" value="IPNS-like_FE2OG_OXY"/>
</dbReference>
<dbReference type="GeneID" id="54366248"/>
<keyword evidence="2" id="KW-0560">Oxidoreductase</keyword>
<dbReference type="GO" id="GO:0044283">
    <property type="term" value="P:small molecule biosynthetic process"/>
    <property type="evidence" value="ECO:0007669"/>
    <property type="project" value="UniProtKB-ARBA"/>
</dbReference>
<keyword evidence="2" id="KW-0479">Metal-binding</keyword>
<dbReference type="SUPFAM" id="SSF51197">
    <property type="entry name" value="Clavaminate synthase-like"/>
    <property type="match status" value="1"/>
</dbReference>
<dbReference type="Pfam" id="PF14226">
    <property type="entry name" value="DIOX_N"/>
    <property type="match status" value="1"/>
</dbReference>
<dbReference type="InterPro" id="IPR005123">
    <property type="entry name" value="Oxoglu/Fe-dep_dioxygenase_dom"/>
</dbReference>
<protein>
    <submittedName>
        <fullName evidence="5">Clavaminate synthase-like protein</fullName>
    </submittedName>
</protein>
<dbReference type="InterPro" id="IPR050231">
    <property type="entry name" value="Iron_ascorbate_oxido_reductase"/>
</dbReference>
<reference evidence="5" key="3">
    <citation type="submission" date="2025-08" db="UniProtKB">
        <authorList>
            <consortium name="RefSeq"/>
        </authorList>
    </citation>
    <scope>IDENTIFICATION</scope>
    <source>
        <strain evidence="5">CBS 342.82</strain>
    </source>
</reference>
<dbReference type="PANTHER" id="PTHR47990">
    <property type="entry name" value="2-OXOGLUTARATE (2OG) AND FE(II)-DEPENDENT OXYGENASE SUPERFAMILY PROTEIN-RELATED"/>
    <property type="match status" value="1"/>
</dbReference>
<dbReference type="PROSITE" id="PS51471">
    <property type="entry name" value="FE2OG_OXY"/>
    <property type="match status" value="1"/>
</dbReference>
<dbReference type="Gene3D" id="2.60.120.330">
    <property type="entry name" value="B-lactam Antibiotic, Isopenicillin N Synthase, Chain"/>
    <property type="match status" value="1"/>
</dbReference>
<feature type="domain" description="Fe2OG dioxygenase" evidence="3">
    <location>
        <begin position="171"/>
        <end position="287"/>
    </location>
</feature>
<dbReference type="Proteomes" id="UP000504637">
    <property type="component" value="Unplaced"/>
</dbReference>
<comment type="similarity">
    <text evidence="1 2">Belongs to the iron/ascorbate-dependent oxidoreductase family.</text>
</comment>
<dbReference type="Pfam" id="PF03171">
    <property type="entry name" value="2OG-FeII_Oxy"/>
    <property type="match status" value="1"/>
</dbReference>
<sequence length="353" mass="39527">MSIPVLDYSHFSSGSREQRETFAHALVESFEKTGLCKLEYHGFDSKQLSEMFDWARKFFDQPIDTKQKIPNDIGPKPMRGYTPWRVEEVGKLSFDNMVRSLKDSKEHFDQGPEHDTEFPNKWPSEPELVGFQAFMTAFYQQCDEVCLTLMKALELAWGISDGSLVARCMPSATDLRLTHYPTIAVEDMDQDKKTCRIAPHTDFGPITLLFQDGTGGLEVEDRTTGIFVPVSPAIPTEMIVNVGDTLTRWTNGRILGGVHQVTVPEAMKGARGVTIPSRISMAYLFKAGREVSLGPLPSFVSATNPAKFADMTALEYQRWRNSIIYSLDKELYTQDGKELGLAGAQVLQQAPVV</sequence>
<name>A0A6J3M452_9PEZI</name>
<dbReference type="RefSeq" id="XP_033459852.1">
    <property type="nucleotide sequence ID" value="XM_033608448.1"/>
</dbReference>
<evidence type="ECO:0000313" key="5">
    <source>
        <dbReference type="RefSeq" id="XP_033459852.1"/>
    </source>
</evidence>
<dbReference type="InterPro" id="IPR026992">
    <property type="entry name" value="DIOX_N"/>
</dbReference>
<reference evidence="5" key="1">
    <citation type="submission" date="2020-01" db="EMBL/GenBank/DDBJ databases">
        <authorList>
            <consortium name="DOE Joint Genome Institute"/>
            <person name="Haridas S."/>
            <person name="Albert R."/>
            <person name="Binder M."/>
            <person name="Bloem J."/>
            <person name="Labutti K."/>
            <person name="Salamov A."/>
            <person name="Andreopoulos B."/>
            <person name="Baker S.E."/>
            <person name="Barry K."/>
            <person name="Bills G."/>
            <person name="Bluhm B.H."/>
            <person name="Cannon C."/>
            <person name="Castanera R."/>
            <person name="Culley D.E."/>
            <person name="Daum C."/>
            <person name="Ezra D."/>
            <person name="Gonzalez J.B."/>
            <person name="Henrissat B."/>
            <person name="Kuo A."/>
            <person name="Liang C."/>
            <person name="Lipzen A."/>
            <person name="Lutzoni F."/>
            <person name="Magnuson J."/>
            <person name="Mondo S."/>
            <person name="Nolan M."/>
            <person name="Ohm R."/>
            <person name="Pangilinan J."/>
            <person name="Park H.-J."/>
            <person name="Ramirez L."/>
            <person name="Alfaro M."/>
            <person name="Sun H."/>
            <person name="Tritt A."/>
            <person name="Yoshinaga Y."/>
            <person name="Zwiers L.-H."/>
            <person name="Turgeon B.G."/>
            <person name="Goodwin S.B."/>
            <person name="Spatafora J.W."/>
            <person name="Crous P.W."/>
            <person name="Grigoriev I.V."/>
        </authorList>
    </citation>
    <scope>NUCLEOTIDE SEQUENCE</scope>
    <source>
        <strain evidence="5">CBS 342.82</strain>
    </source>
</reference>
<dbReference type="AlphaFoldDB" id="A0A6J3M452"/>
<organism evidence="5">
    <name type="scientific">Dissoconium aciculare CBS 342.82</name>
    <dbReference type="NCBI Taxonomy" id="1314786"/>
    <lineage>
        <taxon>Eukaryota</taxon>
        <taxon>Fungi</taxon>
        <taxon>Dikarya</taxon>
        <taxon>Ascomycota</taxon>
        <taxon>Pezizomycotina</taxon>
        <taxon>Dothideomycetes</taxon>
        <taxon>Dothideomycetidae</taxon>
        <taxon>Mycosphaerellales</taxon>
        <taxon>Dissoconiaceae</taxon>
        <taxon>Dissoconium</taxon>
    </lineage>
</organism>
<keyword evidence="2" id="KW-0408">Iron</keyword>
<gene>
    <name evidence="5" type="ORF">K489DRAFT_431464</name>
</gene>
<reference evidence="5" key="2">
    <citation type="submission" date="2020-04" db="EMBL/GenBank/DDBJ databases">
        <authorList>
            <consortium name="NCBI Genome Project"/>
        </authorList>
    </citation>
    <scope>NUCLEOTIDE SEQUENCE</scope>
    <source>
        <strain evidence="5">CBS 342.82</strain>
    </source>
</reference>
<dbReference type="GO" id="GO:0016491">
    <property type="term" value="F:oxidoreductase activity"/>
    <property type="evidence" value="ECO:0007669"/>
    <property type="project" value="UniProtKB-KW"/>
</dbReference>
<accession>A0A6J3M452</accession>
<dbReference type="GO" id="GO:0046872">
    <property type="term" value="F:metal ion binding"/>
    <property type="evidence" value="ECO:0007669"/>
    <property type="project" value="UniProtKB-KW"/>
</dbReference>
<proteinExistence type="inferred from homology"/>
<dbReference type="InterPro" id="IPR027443">
    <property type="entry name" value="IPNS-like_sf"/>
</dbReference>
<evidence type="ECO:0000256" key="1">
    <source>
        <dbReference type="ARBA" id="ARBA00008056"/>
    </source>
</evidence>